<reference evidence="1" key="3">
    <citation type="submission" date="2025-09" db="UniProtKB">
        <authorList>
            <consortium name="Ensembl"/>
        </authorList>
    </citation>
    <scope>IDENTIFICATION</scope>
</reference>
<sequence length="54" mass="6376">MIHSVYDLWILKGVIKSCRRCRELPGCRLGRYQEVVGLKVEQARNNFLRINSQE</sequence>
<name>A0A3P8VL97_CYNSE</name>
<reference evidence="1" key="2">
    <citation type="submission" date="2025-08" db="UniProtKB">
        <authorList>
            <consortium name="Ensembl"/>
        </authorList>
    </citation>
    <scope>IDENTIFICATION</scope>
</reference>
<reference evidence="1 2" key="1">
    <citation type="journal article" date="2014" name="Nat. Genet.">
        <title>Whole-genome sequence of a flatfish provides insights into ZW sex chromosome evolution and adaptation to a benthic lifestyle.</title>
        <authorList>
            <person name="Chen S."/>
            <person name="Zhang G."/>
            <person name="Shao C."/>
            <person name="Huang Q."/>
            <person name="Liu G."/>
            <person name="Zhang P."/>
            <person name="Song W."/>
            <person name="An N."/>
            <person name="Chalopin D."/>
            <person name="Volff J.N."/>
            <person name="Hong Y."/>
            <person name="Li Q."/>
            <person name="Sha Z."/>
            <person name="Zhou H."/>
            <person name="Xie M."/>
            <person name="Yu Q."/>
            <person name="Liu Y."/>
            <person name="Xiang H."/>
            <person name="Wang N."/>
            <person name="Wu K."/>
            <person name="Yang C."/>
            <person name="Zhou Q."/>
            <person name="Liao X."/>
            <person name="Yang L."/>
            <person name="Hu Q."/>
            <person name="Zhang J."/>
            <person name="Meng L."/>
            <person name="Jin L."/>
            <person name="Tian Y."/>
            <person name="Lian J."/>
            <person name="Yang J."/>
            <person name="Miao G."/>
            <person name="Liu S."/>
            <person name="Liang Z."/>
            <person name="Yan F."/>
            <person name="Li Y."/>
            <person name="Sun B."/>
            <person name="Zhang H."/>
            <person name="Zhang J."/>
            <person name="Zhu Y."/>
            <person name="Du M."/>
            <person name="Zhao Y."/>
            <person name="Schartl M."/>
            <person name="Tang Q."/>
            <person name="Wang J."/>
        </authorList>
    </citation>
    <scope>NUCLEOTIDE SEQUENCE</scope>
</reference>
<protein>
    <submittedName>
        <fullName evidence="1">Uncharacterized protein</fullName>
    </submittedName>
</protein>
<dbReference type="AlphaFoldDB" id="A0A3P8VL97"/>
<accession>A0A3P8VL97</accession>
<dbReference type="InParanoid" id="A0A3P8VL97"/>
<evidence type="ECO:0000313" key="1">
    <source>
        <dbReference type="Ensembl" id="ENSCSEP00000016053.1"/>
    </source>
</evidence>
<evidence type="ECO:0000313" key="2">
    <source>
        <dbReference type="Proteomes" id="UP000265120"/>
    </source>
</evidence>
<dbReference type="Ensembl" id="ENSCSET00000016259.1">
    <property type="protein sequence ID" value="ENSCSEP00000016053.1"/>
    <property type="gene ID" value="ENSCSEG00000010333.1"/>
</dbReference>
<keyword evidence="2" id="KW-1185">Reference proteome</keyword>
<dbReference type="Proteomes" id="UP000265120">
    <property type="component" value="Chromosome W"/>
</dbReference>
<organism evidence="1 2">
    <name type="scientific">Cynoglossus semilaevis</name>
    <name type="common">Tongue sole</name>
    <dbReference type="NCBI Taxonomy" id="244447"/>
    <lineage>
        <taxon>Eukaryota</taxon>
        <taxon>Metazoa</taxon>
        <taxon>Chordata</taxon>
        <taxon>Craniata</taxon>
        <taxon>Vertebrata</taxon>
        <taxon>Euteleostomi</taxon>
        <taxon>Actinopterygii</taxon>
        <taxon>Neopterygii</taxon>
        <taxon>Teleostei</taxon>
        <taxon>Neoteleostei</taxon>
        <taxon>Acanthomorphata</taxon>
        <taxon>Carangaria</taxon>
        <taxon>Pleuronectiformes</taxon>
        <taxon>Pleuronectoidei</taxon>
        <taxon>Cynoglossidae</taxon>
        <taxon>Cynoglossinae</taxon>
        <taxon>Cynoglossus</taxon>
    </lineage>
</organism>
<proteinExistence type="predicted"/>